<evidence type="ECO:0000313" key="1">
    <source>
        <dbReference type="EMBL" id="ETJ30189.1"/>
    </source>
</evidence>
<comment type="caution">
    <text evidence="1">The sequence shown here is derived from an EMBL/GenBank/DDBJ whole genome shotgun (WGS) entry which is preliminary data.</text>
</comment>
<organism evidence="1">
    <name type="scientific">human gut metagenome</name>
    <dbReference type="NCBI Taxonomy" id="408170"/>
    <lineage>
        <taxon>unclassified sequences</taxon>
        <taxon>metagenomes</taxon>
        <taxon>organismal metagenomes</taxon>
    </lineage>
</organism>
<gene>
    <name evidence="1" type="ORF">Q604_UNBC15295G0001</name>
</gene>
<dbReference type="EMBL" id="AZMM01015295">
    <property type="protein sequence ID" value="ETJ30189.1"/>
    <property type="molecule type" value="Genomic_DNA"/>
</dbReference>
<proteinExistence type="predicted"/>
<sequence>MKRSIIAAAVFSSFFMSAGVFAADVDTGTLT</sequence>
<reference evidence="1" key="1">
    <citation type="submission" date="2013-12" db="EMBL/GenBank/DDBJ databases">
        <title>A Varibaculum cambriense genome reconstructed from a premature infant gut community with otherwise low bacterial novelty that shifts toward anaerobic metabolism during the third week of life.</title>
        <authorList>
            <person name="Brown C.T."/>
            <person name="Sharon I."/>
            <person name="Thomas B.C."/>
            <person name="Castelle C.J."/>
            <person name="Morowitz M.J."/>
            <person name="Banfield J.F."/>
        </authorList>
    </citation>
    <scope>NUCLEOTIDE SEQUENCE</scope>
</reference>
<name>W1XMY2_9ZZZZ</name>
<feature type="non-terminal residue" evidence="1">
    <location>
        <position position="31"/>
    </location>
</feature>
<dbReference type="AlphaFoldDB" id="W1XMY2"/>
<accession>W1XMY2</accession>
<protein>
    <submittedName>
        <fullName evidence="1">Uncharacterized protein</fullName>
    </submittedName>
</protein>